<evidence type="ECO:0000256" key="6">
    <source>
        <dbReference type="ARBA" id="ARBA00022737"/>
    </source>
</evidence>
<dbReference type="EMBL" id="OC000876">
    <property type="protein sequence ID" value="CAD7258552.1"/>
    <property type="molecule type" value="Genomic_DNA"/>
</dbReference>
<dbReference type="GO" id="GO:0048469">
    <property type="term" value="P:cell maturation"/>
    <property type="evidence" value="ECO:0007669"/>
    <property type="project" value="UniProtKB-ARBA"/>
</dbReference>
<keyword evidence="9" id="KW-0243">Dynein</keyword>
<dbReference type="PANTHER" id="PTHR46532">
    <property type="entry name" value="MALE FERTILITY FACTOR KL5"/>
    <property type="match status" value="1"/>
</dbReference>
<evidence type="ECO:0000259" key="14">
    <source>
        <dbReference type="SMART" id="SM00382"/>
    </source>
</evidence>
<dbReference type="GO" id="GO:0005938">
    <property type="term" value="C:cell cortex"/>
    <property type="evidence" value="ECO:0007669"/>
    <property type="project" value="UniProtKB-ARBA"/>
</dbReference>
<dbReference type="PANTHER" id="PTHR46532:SF4">
    <property type="entry name" value="AAA+ ATPASE DOMAIN-CONTAINING PROTEIN"/>
    <property type="match status" value="1"/>
</dbReference>
<dbReference type="FunFam" id="1.10.8.710:FF:000005">
    <property type="entry name" value="Cytoplasmic dynein heavy chain 1"/>
    <property type="match status" value="1"/>
</dbReference>
<keyword evidence="10 13" id="KW-0175">Coiled coil</keyword>
<dbReference type="GO" id="GO:1904115">
    <property type="term" value="C:axon cytoplasm"/>
    <property type="evidence" value="ECO:0007669"/>
    <property type="project" value="GOC"/>
</dbReference>
<dbReference type="Pfam" id="PF08393">
    <property type="entry name" value="DHC_N2"/>
    <property type="match status" value="1"/>
</dbReference>
<keyword evidence="8" id="KW-0067">ATP-binding</keyword>
<evidence type="ECO:0000256" key="12">
    <source>
        <dbReference type="ARBA" id="ARBA00023212"/>
    </source>
</evidence>
<dbReference type="FunFam" id="1.20.58.1120:FF:000003">
    <property type="entry name" value="Cytoplasmic dynein heavy chain 1"/>
    <property type="match status" value="1"/>
</dbReference>
<dbReference type="GO" id="GO:0000070">
    <property type="term" value="P:mitotic sister chromatid segregation"/>
    <property type="evidence" value="ECO:0007669"/>
    <property type="project" value="UniProtKB-ARBA"/>
</dbReference>
<name>A0A7R9AQ89_TIMSH</name>
<dbReference type="Gene3D" id="1.10.472.130">
    <property type="match status" value="1"/>
</dbReference>
<comment type="similarity">
    <text evidence="2">Belongs to the dynein heavy chain family.</text>
</comment>
<evidence type="ECO:0000256" key="10">
    <source>
        <dbReference type="ARBA" id="ARBA00023054"/>
    </source>
</evidence>
<gene>
    <name evidence="15" type="ORF">TSIB3V08_LOCUS2779</name>
</gene>
<evidence type="ECO:0000256" key="11">
    <source>
        <dbReference type="ARBA" id="ARBA00023175"/>
    </source>
</evidence>
<dbReference type="GO" id="GO:0008090">
    <property type="term" value="P:retrograde axonal transport"/>
    <property type="evidence" value="ECO:0007669"/>
    <property type="project" value="UniProtKB-ARBA"/>
</dbReference>
<evidence type="ECO:0000256" key="4">
    <source>
        <dbReference type="ARBA" id="ARBA00022490"/>
    </source>
</evidence>
<feature type="domain" description="AAA+ ATPase" evidence="14">
    <location>
        <begin position="998"/>
        <end position="1176"/>
    </location>
</feature>
<dbReference type="GO" id="GO:0000776">
    <property type="term" value="C:kinetochore"/>
    <property type="evidence" value="ECO:0007669"/>
    <property type="project" value="UniProtKB-ARBA"/>
</dbReference>
<dbReference type="InterPro" id="IPR042222">
    <property type="entry name" value="Dynein_2_N"/>
</dbReference>
<dbReference type="FunFam" id="1.10.472.130:FF:000002">
    <property type="entry name" value="Cytoplasmic dynein heavy chain 1"/>
    <property type="match status" value="1"/>
</dbReference>
<evidence type="ECO:0000313" key="15">
    <source>
        <dbReference type="EMBL" id="CAD7258552.1"/>
    </source>
</evidence>
<evidence type="ECO:0000256" key="9">
    <source>
        <dbReference type="ARBA" id="ARBA00023017"/>
    </source>
</evidence>
<dbReference type="InterPro" id="IPR026983">
    <property type="entry name" value="DHC"/>
</dbReference>
<dbReference type="CDD" id="cd00009">
    <property type="entry name" value="AAA"/>
    <property type="match status" value="1"/>
</dbReference>
<dbReference type="GO" id="GO:0000235">
    <property type="term" value="C:astral microtubule"/>
    <property type="evidence" value="ECO:0007669"/>
    <property type="project" value="UniProtKB-ARBA"/>
</dbReference>
<evidence type="ECO:0000256" key="1">
    <source>
        <dbReference type="ARBA" id="ARBA00004245"/>
    </source>
</evidence>
<dbReference type="Gene3D" id="1.20.58.1120">
    <property type="match status" value="1"/>
</dbReference>
<dbReference type="GO" id="GO:1902850">
    <property type="term" value="P:microtubule cytoskeleton organization involved in mitosis"/>
    <property type="evidence" value="ECO:0007669"/>
    <property type="project" value="UniProtKB-ARBA"/>
</dbReference>
<dbReference type="InterPro" id="IPR027417">
    <property type="entry name" value="P-loop_NTPase"/>
</dbReference>
<dbReference type="Pfam" id="PF17852">
    <property type="entry name" value="Dynein_AAA_lid"/>
    <property type="match status" value="1"/>
</dbReference>
<dbReference type="InterPro" id="IPR041466">
    <property type="entry name" value="Dynein_AAA5_ext"/>
</dbReference>
<evidence type="ECO:0000256" key="3">
    <source>
        <dbReference type="ARBA" id="ARBA00022197"/>
    </source>
</evidence>
<dbReference type="SMART" id="SM00382">
    <property type="entry name" value="AAA"/>
    <property type="match status" value="3"/>
</dbReference>
<reference evidence="15" key="1">
    <citation type="submission" date="2020-11" db="EMBL/GenBank/DDBJ databases">
        <authorList>
            <person name="Tran Van P."/>
        </authorList>
    </citation>
    <scope>NUCLEOTIDE SEQUENCE</scope>
</reference>
<accession>A0A7R9AQ89</accession>
<dbReference type="GO" id="GO:0030473">
    <property type="term" value="P:nuclear migration along microtubule"/>
    <property type="evidence" value="ECO:0007669"/>
    <property type="project" value="UniProtKB-ARBA"/>
</dbReference>
<evidence type="ECO:0000256" key="7">
    <source>
        <dbReference type="ARBA" id="ARBA00022741"/>
    </source>
</evidence>
<evidence type="ECO:0000256" key="13">
    <source>
        <dbReference type="SAM" id="Coils"/>
    </source>
</evidence>
<sequence length="1881" mass="214941">MRTPRDGVKRRGKDPFYSGTLTRVGQHRSRRFQLIVVRCPARSSCLRSRPASSLDVVVFSGASDSTEELVQTVIHEVRITNQIMYVYPSLEEARFQIMQQLFAWQAIVTSQTRLQSSRYQVGLDRPTSQTYRNLLTKLPGGFNVLESAYDAIDKKIKEISKYVDDWLRYQSLWDLQQDNLYGRLGEDITLWMKCLNDIKKTRTTFDTSDTRREFGPVVIDYAKVQSKVSLKYDSWHKETLGKFGSLLGNDMSQFHTQVSKSRSELEQQSIEAASTSDAVTFITYFPNSWLHVDNIEGEWGAFNEIIKRKDSSIQTQVASLQMKIVAEDKAVETRTIDFMNEWERSKPVEGHLRPDEALQHLQLYESKFARLKEERDNVAKAKEALELQDPGGVSTSEDRMQVVFEELQDLRGVWSELSRIWAQIDEVREKPWLSVQPRKLRQQLDTLMAQLKELPARLRQYSSYEYVKKLMQGYTKVNMMIVELKSDALKERHWKLLMKQLRVNWVLSDLTLGQVWDVNLQKNESIVKDIIVVAQGEMALEEFLKQATRVYELNIQAVLPLVRESWQNYELDLINYQNKCKLIRGWDDLFNKVKEHINSVAAMKLSPYYKVFEEEALTWEEKLNRINALFDVWIDVQRRWVYLEGIFSGSADIKVLLPVETSRFQSISSEFLGLMKKVTKSPMVMDVLNIPGVQRALERLADLLGKIQKALGEYLERERTSFPRFYFVGDEDLLEIIGNSKNVARLQKHFKKMFAGVAAILLNEDNTVITGMASREGEEVVFAESVSTVEHPKINEWLSLVESQMRFTLASSLAQAVQDIKQFKDGAIDPKAYMLWCDKYQAQIVVLAAQILWSEDVEAALHLISTAGDQKVTPLEHVLQNVESTLNILADSVLQEQPPLRRRKLEHLINEFVHKRTVTRRLISRRITSPKAFEWLCEMRFYFDPRQTEVLQQLTIHMANAKFLYGFEYLGVQDRLVQTPLTDRCYLTMTQALEARLGGSPFGPAGTGKTESVKALGHQLGRFVLVFNCDETFDFQAMGRIFVGLCQVGAWGCFDEFNRLEERMLSAVSQQVQTIQEALKSAQEGKKEGSKCTCLFQLKPIEGDNALQMKDDYSNTCYIQTNVLFAGISVELVGKQVRVSTDMAIFITMNPGYAGRSNLPDNLKKLFRSLAMTKPDRQLIAEVMLFSQGFRSAEKLACKIVPFFKLCDEQLSNQSHYDFGLRALKSVLVSAGNVKRDRIMKIKENMKLRGETNIDEASIAENLPEQEILIQSVCETMVPKLVAEDIPLLFSLLSDVFPNVGYTRAEMAGLKEQIRKVCQEEYLVCGEGEEQGGAWMEKVLQLYQICNLNHGLMMVGPSGSGKSTAWKILLKALERFEGTEGVAHVIDPKAISKEALYGVLDPNTREWTDGLFTHILRKIIDNVRGEINKRQWIIFDGDVDPEWVENLNSVLDDNKLLTLPNGERLSLPPNVRVMFEVQDLKYATLATVSRCGMVWFSEDVLSTEMIFENYMSRLRNIPLEEADEDSGFGKKSDNKEDILSPALQVQNDVSNILQSYFAPDGLVVRCLEFGMTQEHIMDFTRLRALSSLFSMLNQGVRNVLQYNHAHSDFPLPNEQLERYIPKCLVYALLWSFAGDAKLKVRSDMGDFIRSVTTVPLPPTSNVPIIDYEVSITGEWSPWSNKVPQIEVETHKVAAPDIVVPTLDTVRHESLLYTWLAEHKPLVLCGPPGSGKTMTLFSALRALPDMEVVGLNFSSATTPELLLKTFDHYCEYRKTPNGVVLSPVQLGKWLVLFCDEINLPDMDQYGTQRVISFLRQLVEHRGFFRASDQAWVSLERIQFVGACNPPTDPGRKPLSHRFLRHVPVIYVDYPGETSLKQASPRK</sequence>
<dbReference type="FunFam" id="1.20.140.100:FF:000002">
    <property type="entry name" value="Cytoplasmic dynein heavy chain 1"/>
    <property type="match status" value="1"/>
</dbReference>
<feature type="domain" description="AAA+ ATPase" evidence="14">
    <location>
        <begin position="1717"/>
        <end position="1867"/>
    </location>
</feature>
<dbReference type="Gene3D" id="3.20.180.20">
    <property type="entry name" value="Dynein heavy chain, N-terminal domain 2"/>
    <property type="match status" value="1"/>
</dbReference>
<protein>
    <recommendedName>
        <fullName evidence="3">Dynein heavy chain, cytoplasmic</fullName>
    </recommendedName>
</protein>
<comment type="subcellular location">
    <subcellularLocation>
        <location evidence="1">Cytoplasm</location>
        <location evidence="1">Cytoskeleton</location>
    </subcellularLocation>
</comment>
<dbReference type="InterPro" id="IPR042228">
    <property type="entry name" value="Dynein_linker_3"/>
</dbReference>
<dbReference type="Gene3D" id="1.20.140.100">
    <property type="entry name" value="Dynein heavy chain, N-terminal domain 2"/>
    <property type="match status" value="1"/>
</dbReference>
<evidence type="ECO:0000256" key="5">
    <source>
        <dbReference type="ARBA" id="ARBA00022701"/>
    </source>
</evidence>
<feature type="domain" description="AAA+ ATPase" evidence="14">
    <location>
        <begin position="1348"/>
        <end position="1499"/>
    </location>
</feature>
<dbReference type="GO" id="GO:0051642">
    <property type="term" value="P:centrosome localization"/>
    <property type="evidence" value="ECO:0007669"/>
    <property type="project" value="UniProtKB-ARBA"/>
</dbReference>
<dbReference type="Pfam" id="PF12775">
    <property type="entry name" value="AAA_7"/>
    <property type="match status" value="1"/>
</dbReference>
<dbReference type="GO" id="GO:0051959">
    <property type="term" value="F:dynein light intermediate chain binding"/>
    <property type="evidence" value="ECO:0007669"/>
    <property type="project" value="InterPro"/>
</dbReference>
<dbReference type="GO" id="GO:0045505">
    <property type="term" value="F:dynein intermediate chain binding"/>
    <property type="evidence" value="ECO:0007669"/>
    <property type="project" value="InterPro"/>
</dbReference>
<dbReference type="Gene3D" id="1.10.8.710">
    <property type="match status" value="1"/>
</dbReference>
<dbReference type="InterPro" id="IPR035699">
    <property type="entry name" value="AAA_6"/>
</dbReference>
<organism evidence="15">
    <name type="scientific">Timema shepardi</name>
    <name type="common">Walking stick</name>
    <dbReference type="NCBI Taxonomy" id="629360"/>
    <lineage>
        <taxon>Eukaryota</taxon>
        <taxon>Metazoa</taxon>
        <taxon>Ecdysozoa</taxon>
        <taxon>Arthropoda</taxon>
        <taxon>Hexapoda</taxon>
        <taxon>Insecta</taxon>
        <taxon>Pterygota</taxon>
        <taxon>Neoptera</taxon>
        <taxon>Polyneoptera</taxon>
        <taxon>Phasmatodea</taxon>
        <taxon>Timematodea</taxon>
        <taxon>Timematoidea</taxon>
        <taxon>Timematidae</taxon>
        <taxon>Timema</taxon>
    </lineage>
</organism>
<dbReference type="InterPro" id="IPR043157">
    <property type="entry name" value="Dynein_AAA1S"/>
</dbReference>
<dbReference type="Gene3D" id="1.10.287.2620">
    <property type="match status" value="1"/>
</dbReference>
<evidence type="ECO:0000256" key="8">
    <source>
        <dbReference type="ARBA" id="ARBA00022840"/>
    </source>
</evidence>
<dbReference type="Pfam" id="PF12774">
    <property type="entry name" value="AAA_6"/>
    <property type="match status" value="2"/>
</dbReference>
<keyword evidence="5" id="KW-0493">Microtubule</keyword>
<dbReference type="InterPro" id="IPR013602">
    <property type="entry name" value="Dynein_heavy_linker"/>
</dbReference>
<dbReference type="GO" id="GO:0051293">
    <property type="term" value="P:establishment of spindle localization"/>
    <property type="evidence" value="ECO:0007669"/>
    <property type="project" value="UniProtKB-ARBA"/>
</dbReference>
<dbReference type="FunFam" id="3.40.50.300:FF:000517">
    <property type="entry name" value="Cytoplasmic dynein heavy chain 1"/>
    <property type="match status" value="1"/>
</dbReference>
<dbReference type="FunFam" id="3.20.180.20:FF:000002">
    <property type="entry name" value="Cytoplasmic dynein heavy chain 1"/>
    <property type="match status" value="1"/>
</dbReference>
<proteinExistence type="inferred from homology"/>
<dbReference type="SUPFAM" id="SSF52540">
    <property type="entry name" value="P-loop containing nucleoside triphosphate hydrolases"/>
    <property type="match status" value="3"/>
</dbReference>
<dbReference type="GO" id="GO:0005524">
    <property type="term" value="F:ATP binding"/>
    <property type="evidence" value="ECO:0007669"/>
    <property type="project" value="UniProtKB-KW"/>
</dbReference>
<keyword evidence="12" id="KW-0206">Cytoskeleton</keyword>
<dbReference type="FunFam" id="1.10.287.2620:FF:000001">
    <property type="entry name" value="Cytoplasmic dynein heavy chain 1"/>
    <property type="match status" value="1"/>
</dbReference>
<keyword evidence="11" id="KW-0505">Motor protein</keyword>
<dbReference type="GO" id="GO:0051235">
    <property type="term" value="P:maintenance of location"/>
    <property type="evidence" value="ECO:0007669"/>
    <property type="project" value="UniProtKB-ARBA"/>
</dbReference>
<dbReference type="Gene3D" id="3.40.50.300">
    <property type="entry name" value="P-loop containing nucleotide triphosphate hydrolases"/>
    <property type="match status" value="3"/>
</dbReference>
<keyword evidence="7" id="KW-0547">Nucleotide-binding</keyword>
<feature type="coiled-coil region" evidence="13">
    <location>
        <begin position="361"/>
        <end position="388"/>
    </location>
</feature>
<dbReference type="GO" id="GO:0012505">
    <property type="term" value="C:endomembrane system"/>
    <property type="evidence" value="ECO:0007669"/>
    <property type="project" value="UniProtKB-ARBA"/>
</dbReference>
<keyword evidence="4" id="KW-0963">Cytoplasm</keyword>
<keyword evidence="6" id="KW-0677">Repeat</keyword>
<dbReference type="GO" id="GO:0005858">
    <property type="term" value="C:axonemal dynein complex"/>
    <property type="evidence" value="ECO:0007669"/>
    <property type="project" value="TreeGrafter"/>
</dbReference>
<evidence type="ECO:0000256" key="2">
    <source>
        <dbReference type="ARBA" id="ARBA00008887"/>
    </source>
</evidence>
<dbReference type="InterPro" id="IPR003593">
    <property type="entry name" value="AAA+_ATPase"/>
</dbReference>
<dbReference type="FunFam" id="3.40.50.300:FF:000996">
    <property type="entry name" value="Cytoplasmic dynein heavy chain"/>
    <property type="match status" value="1"/>
</dbReference>
<dbReference type="GO" id="GO:0008569">
    <property type="term" value="F:minus-end-directed microtubule motor activity"/>
    <property type="evidence" value="ECO:0007669"/>
    <property type="project" value="UniProtKB-ARBA"/>
</dbReference>